<keyword evidence="4" id="KW-1015">Disulfide bond</keyword>
<keyword evidence="10" id="KW-1185">Reference proteome</keyword>
<dbReference type="InterPro" id="IPR019819">
    <property type="entry name" value="Carboxylesterase_B_CS"/>
</dbReference>
<keyword evidence="7" id="KW-0472">Membrane</keyword>
<dbReference type="Proteomes" id="UP000691718">
    <property type="component" value="Unassembled WGS sequence"/>
</dbReference>
<gene>
    <name evidence="9" type="ORF">PAPOLLO_LOCUS9774</name>
</gene>
<evidence type="ECO:0000256" key="6">
    <source>
        <dbReference type="RuleBase" id="RU361235"/>
    </source>
</evidence>
<dbReference type="InterPro" id="IPR019826">
    <property type="entry name" value="Carboxylesterase_B_AS"/>
</dbReference>
<evidence type="ECO:0000313" key="9">
    <source>
        <dbReference type="EMBL" id="CAG4978846.1"/>
    </source>
</evidence>
<organism evidence="9 10">
    <name type="scientific">Parnassius apollo</name>
    <name type="common">Apollo butterfly</name>
    <name type="synonym">Papilio apollo</name>
    <dbReference type="NCBI Taxonomy" id="110799"/>
    <lineage>
        <taxon>Eukaryota</taxon>
        <taxon>Metazoa</taxon>
        <taxon>Ecdysozoa</taxon>
        <taxon>Arthropoda</taxon>
        <taxon>Hexapoda</taxon>
        <taxon>Insecta</taxon>
        <taxon>Pterygota</taxon>
        <taxon>Neoptera</taxon>
        <taxon>Endopterygota</taxon>
        <taxon>Lepidoptera</taxon>
        <taxon>Glossata</taxon>
        <taxon>Ditrysia</taxon>
        <taxon>Papilionoidea</taxon>
        <taxon>Papilionidae</taxon>
        <taxon>Parnassiinae</taxon>
        <taxon>Parnassini</taxon>
        <taxon>Parnassius</taxon>
        <taxon>Parnassius</taxon>
    </lineage>
</organism>
<evidence type="ECO:0000256" key="4">
    <source>
        <dbReference type="ARBA" id="ARBA00023157"/>
    </source>
</evidence>
<dbReference type="InterPro" id="IPR002018">
    <property type="entry name" value="CarbesteraseB"/>
</dbReference>
<name>A0A8S3WS72_PARAO</name>
<evidence type="ECO:0000256" key="7">
    <source>
        <dbReference type="SAM" id="Phobius"/>
    </source>
</evidence>
<evidence type="ECO:0000256" key="2">
    <source>
        <dbReference type="ARBA" id="ARBA00022487"/>
    </source>
</evidence>
<dbReference type="OrthoDB" id="19501at2759"/>
<keyword evidence="5" id="KW-0325">Glycoprotein</keyword>
<evidence type="ECO:0000256" key="1">
    <source>
        <dbReference type="ARBA" id="ARBA00005964"/>
    </source>
</evidence>
<dbReference type="EC" id="3.1.1.-" evidence="6"/>
<keyword evidence="2" id="KW-0719">Serine esterase</keyword>
<keyword evidence="6" id="KW-0378">Hydrolase</keyword>
<sequence>MCLSTIFCITFLLISCVISQDPTANLPQGRIVGIRVYTEASLTPVEIFYGIPYANAPIGKFRFSAPERHSGWRRTFFAHRMPPRCPQQDMDNENYNEDCLFLNIFAPRRVDGKLHPVMVLLYSETWLRGGLTLPCQELASEGIIVITVNYRLHLLSFFTLNSVAARGNLALLDQYLALLWIRENIAAFGGDPNAITLVGHSAGADCVLNHIVSPRSIGLFHRAIVMSPRDIWRTVNKEISVNASQVDRVSRALAESLGCSSRIDSDILSCMRSRAISDIVSITLNETWLKDLQPVADNFLPDSEQYLPMSISEALTSPKTSNIQLDLLMGTTSLEAINYNDNIYEDLMKQGSRQVFEFAMTKAIPETLRMLSLQGQEFLPTLTQAIRWEFWGPSIRKEDEKNTLEAVEALARMETSAKWGAGGALLAARLARRVTHLYVYRFVQPSEVDMQGRHLNFSGAVHGADLIALLGDALMLQIARRPASDSEKRISSLFRKYIANFVKFGYPGINNEWQRYRPGDAYVQDILDEVNGNYKTLSTSRDVAFWLKYLPILSNLHNTKEHSEQITSENDENRLRGGMFAMSGVSIVLLLLLCVAAILLHRHRTRRQMQTFEIDVMNHH</sequence>
<feature type="transmembrane region" description="Helical" evidence="7">
    <location>
        <begin position="579"/>
        <end position="600"/>
    </location>
</feature>
<comment type="caution">
    <text evidence="9">The sequence shown here is derived from an EMBL/GenBank/DDBJ whole genome shotgun (WGS) entry which is preliminary data.</text>
</comment>
<evidence type="ECO:0000256" key="5">
    <source>
        <dbReference type="ARBA" id="ARBA00023180"/>
    </source>
</evidence>
<keyword evidence="3 6" id="KW-0732">Signal</keyword>
<keyword evidence="7" id="KW-0812">Transmembrane</keyword>
<dbReference type="PROSITE" id="PS00122">
    <property type="entry name" value="CARBOXYLESTERASE_B_1"/>
    <property type="match status" value="1"/>
</dbReference>
<dbReference type="GO" id="GO:0052689">
    <property type="term" value="F:carboxylic ester hydrolase activity"/>
    <property type="evidence" value="ECO:0007669"/>
    <property type="project" value="UniProtKB-KW"/>
</dbReference>
<feature type="chain" id="PRO_5035960299" description="Carboxylic ester hydrolase" evidence="6">
    <location>
        <begin position="20"/>
        <end position="620"/>
    </location>
</feature>
<evidence type="ECO:0000313" key="10">
    <source>
        <dbReference type="Proteomes" id="UP000691718"/>
    </source>
</evidence>
<comment type="similarity">
    <text evidence="1 6">Belongs to the type-B carboxylesterase/lipase family.</text>
</comment>
<feature type="signal peptide" evidence="6">
    <location>
        <begin position="1"/>
        <end position="19"/>
    </location>
</feature>
<feature type="domain" description="Carboxylesterase type B" evidence="8">
    <location>
        <begin position="21"/>
        <end position="546"/>
    </location>
</feature>
<reference evidence="9" key="1">
    <citation type="submission" date="2021-04" db="EMBL/GenBank/DDBJ databases">
        <authorList>
            <person name="Tunstrom K."/>
        </authorList>
    </citation>
    <scope>NUCLEOTIDE SEQUENCE</scope>
</reference>
<dbReference type="EMBL" id="CAJQZP010000693">
    <property type="protein sequence ID" value="CAG4978846.1"/>
    <property type="molecule type" value="Genomic_DNA"/>
</dbReference>
<protein>
    <recommendedName>
        <fullName evidence="6">Carboxylic ester hydrolase</fullName>
        <ecNumber evidence="6">3.1.1.-</ecNumber>
    </recommendedName>
</protein>
<dbReference type="Pfam" id="PF00135">
    <property type="entry name" value="COesterase"/>
    <property type="match status" value="1"/>
</dbReference>
<dbReference type="InterPro" id="IPR051093">
    <property type="entry name" value="Neuroligin/BSAL"/>
</dbReference>
<keyword evidence="7" id="KW-1133">Transmembrane helix</keyword>
<dbReference type="PANTHER" id="PTHR43903">
    <property type="entry name" value="NEUROLIGIN"/>
    <property type="match status" value="1"/>
</dbReference>
<accession>A0A8S3WS72</accession>
<evidence type="ECO:0000256" key="3">
    <source>
        <dbReference type="ARBA" id="ARBA00022729"/>
    </source>
</evidence>
<evidence type="ECO:0000259" key="8">
    <source>
        <dbReference type="Pfam" id="PF00135"/>
    </source>
</evidence>
<proteinExistence type="inferred from homology"/>
<dbReference type="PROSITE" id="PS00941">
    <property type="entry name" value="CARBOXYLESTERASE_B_2"/>
    <property type="match status" value="1"/>
</dbReference>
<dbReference type="AlphaFoldDB" id="A0A8S3WS72"/>